<dbReference type="Gene3D" id="2.60.40.1910">
    <property type="match status" value="1"/>
</dbReference>
<keyword evidence="8" id="KW-0812">Transmembrane</keyword>
<dbReference type="FunFam" id="1.25.50.20:FF:000001">
    <property type="entry name" value="Aminopeptidase"/>
    <property type="match status" value="1"/>
</dbReference>
<dbReference type="GO" id="GO:0098552">
    <property type="term" value="C:side of membrane"/>
    <property type="evidence" value="ECO:0007669"/>
    <property type="project" value="UniProtKB-KW"/>
</dbReference>
<keyword evidence="10" id="KW-0732">Signal</keyword>
<dbReference type="Pfam" id="PF01433">
    <property type="entry name" value="Peptidase_M1"/>
    <property type="match status" value="1"/>
</dbReference>
<keyword evidence="16" id="KW-0472">Membrane</keyword>
<dbReference type="FunFam" id="1.10.390.10:FF:000016">
    <property type="entry name" value="Glutamyl aminopeptidase"/>
    <property type="match status" value="1"/>
</dbReference>
<dbReference type="Gene3D" id="1.25.50.20">
    <property type="match status" value="1"/>
</dbReference>
<dbReference type="Pfam" id="PF17900">
    <property type="entry name" value="Peptidase_M1_N"/>
    <property type="match status" value="1"/>
</dbReference>
<dbReference type="EMBL" id="JAXCGZ010017770">
    <property type="protein sequence ID" value="KAK7067746.1"/>
    <property type="molecule type" value="Genomic_DNA"/>
</dbReference>
<dbReference type="PANTHER" id="PTHR11533">
    <property type="entry name" value="PROTEASE M1 ZINC METALLOPROTEASE"/>
    <property type="match status" value="1"/>
</dbReference>
<evidence type="ECO:0000256" key="12">
    <source>
        <dbReference type="ARBA" id="ARBA00022833"/>
    </source>
</evidence>
<comment type="catalytic activity">
    <reaction evidence="1">
        <text>Release of an N-terminal amino acid, Xaa-|-Yaa- from a peptide, amide or arylamide. Xaa is preferably Ala, but may be most amino acids including Pro (slow action). When a terminal hydrophobic residue is followed by a prolyl residue, the two may be released as an intact Xaa-Pro dipeptide.</text>
        <dbReference type="EC" id="3.4.11.2"/>
    </reaction>
</comment>
<keyword evidence="12 20" id="KW-0862">Zinc</keyword>
<dbReference type="GO" id="GO:0005737">
    <property type="term" value="C:cytoplasm"/>
    <property type="evidence" value="ECO:0007669"/>
    <property type="project" value="TreeGrafter"/>
</dbReference>
<evidence type="ECO:0000256" key="17">
    <source>
        <dbReference type="ARBA" id="ARBA00023157"/>
    </source>
</evidence>
<evidence type="ECO:0000259" key="23">
    <source>
        <dbReference type="Pfam" id="PF01433"/>
    </source>
</evidence>
<dbReference type="Pfam" id="PF11838">
    <property type="entry name" value="ERAP1_C"/>
    <property type="match status" value="1"/>
</dbReference>
<keyword evidence="14" id="KW-1133">Transmembrane helix</keyword>
<organism evidence="26 27">
    <name type="scientific">Halocaridina rubra</name>
    <name type="common">Hawaiian red shrimp</name>
    <dbReference type="NCBI Taxonomy" id="373956"/>
    <lineage>
        <taxon>Eukaryota</taxon>
        <taxon>Metazoa</taxon>
        <taxon>Ecdysozoa</taxon>
        <taxon>Arthropoda</taxon>
        <taxon>Crustacea</taxon>
        <taxon>Multicrustacea</taxon>
        <taxon>Malacostraca</taxon>
        <taxon>Eumalacostraca</taxon>
        <taxon>Eucarida</taxon>
        <taxon>Decapoda</taxon>
        <taxon>Pleocyemata</taxon>
        <taxon>Caridea</taxon>
        <taxon>Atyoidea</taxon>
        <taxon>Atyidae</taxon>
        <taxon>Halocaridina</taxon>
    </lineage>
</organism>
<dbReference type="Gene3D" id="2.60.40.1730">
    <property type="entry name" value="tricorn interacting facor f3 domain"/>
    <property type="match status" value="1"/>
</dbReference>
<evidence type="ECO:0000313" key="26">
    <source>
        <dbReference type="EMBL" id="KAK7067746.1"/>
    </source>
</evidence>
<evidence type="ECO:0000256" key="9">
    <source>
        <dbReference type="ARBA" id="ARBA00022723"/>
    </source>
</evidence>
<dbReference type="AlphaFoldDB" id="A0AAN8ZTA4"/>
<evidence type="ECO:0000256" key="19">
    <source>
        <dbReference type="PIRSR" id="PIRSR634016-1"/>
    </source>
</evidence>
<evidence type="ECO:0000256" key="8">
    <source>
        <dbReference type="ARBA" id="ARBA00022692"/>
    </source>
</evidence>
<dbReference type="GO" id="GO:0043171">
    <property type="term" value="P:peptide catabolic process"/>
    <property type="evidence" value="ECO:0007669"/>
    <property type="project" value="TreeGrafter"/>
</dbReference>
<keyword evidence="9 20" id="KW-0479">Metal-binding</keyword>
<evidence type="ECO:0000256" key="14">
    <source>
        <dbReference type="ARBA" id="ARBA00022989"/>
    </source>
</evidence>
<feature type="domain" description="Peptidase M1 membrane alanine aminopeptidase" evidence="23">
    <location>
        <begin position="302"/>
        <end position="527"/>
    </location>
</feature>
<dbReference type="CDD" id="cd09601">
    <property type="entry name" value="M1_APN-Q_like"/>
    <property type="match status" value="1"/>
</dbReference>
<gene>
    <name evidence="26" type="ORF">SK128_013768</name>
</gene>
<evidence type="ECO:0000256" key="18">
    <source>
        <dbReference type="ARBA" id="ARBA00023180"/>
    </source>
</evidence>
<dbReference type="FunFam" id="2.60.40.1730:FF:000012">
    <property type="entry name" value="Aminopeptidase N"/>
    <property type="match status" value="1"/>
</dbReference>
<dbReference type="GO" id="GO:0006508">
    <property type="term" value="P:proteolysis"/>
    <property type="evidence" value="ECO:0007669"/>
    <property type="project" value="UniProtKB-KW"/>
</dbReference>
<keyword evidence="18" id="KW-0325">Glycoprotein</keyword>
<evidence type="ECO:0000256" key="22">
    <source>
        <dbReference type="RuleBase" id="RU364040"/>
    </source>
</evidence>
<dbReference type="InterPro" id="IPR014782">
    <property type="entry name" value="Peptidase_M1_dom"/>
</dbReference>
<dbReference type="SUPFAM" id="SSF63737">
    <property type="entry name" value="Leukotriene A4 hydrolase N-terminal domain"/>
    <property type="match status" value="1"/>
</dbReference>
<dbReference type="InterPro" id="IPR034016">
    <property type="entry name" value="M1_APN-typ"/>
</dbReference>
<dbReference type="SUPFAM" id="SSF55486">
    <property type="entry name" value="Metalloproteases ('zincins'), catalytic domain"/>
    <property type="match status" value="1"/>
</dbReference>
<comment type="subcellular location">
    <subcellularLocation>
        <location evidence="3">Cell membrane</location>
        <topology evidence="3">Lipid-anchor</topology>
        <topology evidence="3">GPI-anchor</topology>
    </subcellularLocation>
    <subcellularLocation>
        <location evidence="2">Membrane</location>
        <topology evidence="2">Single-pass type II membrane protein</topology>
    </subcellularLocation>
</comment>
<proteinExistence type="inferred from homology"/>
<keyword evidence="6" id="KW-0449">Lipoprotein</keyword>
<dbReference type="FunFam" id="2.60.40.1910:FF:000008">
    <property type="entry name" value="Aminopeptidase"/>
    <property type="match status" value="1"/>
</dbReference>
<evidence type="ECO:0000256" key="10">
    <source>
        <dbReference type="ARBA" id="ARBA00022729"/>
    </source>
</evidence>
<feature type="site" description="Transition state stabilizer" evidence="21">
    <location>
        <position position="460"/>
    </location>
</feature>
<feature type="domain" description="Aminopeptidase N-like N-terminal" evidence="25">
    <location>
        <begin position="76"/>
        <end position="267"/>
    </location>
</feature>
<keyword evidence="11 22" id="KW-0378">Hydrolase</keyword>
<evidence type="ECO:0000259" key="25">
    <source>
        <dbReference type="Pfam" id="PF17900"/>
    </source>
</evidence>
<dbReference type="GO" id="GO:0016285">
    <property type="term" value="F:alanyl aminopeptidase activity"/>
    <property type="evidence" value="ECO:0007669"/>
    <property type="project" value="UniProtKB-EC"/>
</dbReference>
<comment type="caution">
    <text evidence="26">The sequence shown here is derived from an EMBL/GenBank/DDBJ whole genome shotgun (WGS) entry which is preliminary data.</text>
</comment>
<feature type="binding site" evidence="20">
    <location>
        <position position="396"/>
    </location>
    <ligand>
        <name>Zn(2+)</name>
        <dbReference type="ChEBI" id="CHEBI:29105"/>
        <note>catalytic</note>
    </ligand>
</feature>
<evidence type="ECO:0000256" key="2">
    <source>
        <dbReference type="ARBA" id="ARBA00004606"/>
    </source>
</evidence>
<comment type="cofactor">
    <cofactor evidence="20 22">
        <name>Zn(2+)</name>
        <dbReference type="ChEBI" id="CHEBI:29105"/>
    </cofactor>
    <text evidence="20 22">Binds 1 zinc ion per subunit.</text>
</comment>
<dbReference type="InterPro" id="IPR024571">
    <property type="entry name" value="ERAP1-like_C_dom"/>
</dbReference>
<evidence type="ECO:0000256" key="20">
    <source>
        <dbReference type="PIRSR" id="PIRSR634016-3"/>
    </source>
</evidence>
<keyword evidence="17" id="KW-1015">Disulfide bond</keyword>
<protein>
    <recommendedName>
        <fullName evidence="22">Aminopeptidase</fullName>
        <ecNumber evidence="22">3.4.11.-</ecNumber>
    </recommendedName>
</protein>
<dbReference type="Gene3D" id="1.10.390.10">
    <property type="entry name" value="Neutral Protease Domain 2"/>
    <property type="match status" value="1"/>
</dbReference>
<evidence type="ECO:0000256" key="1">
    <source>
        <dbReference type="ARBA" id="ARBA00000098"/>
    </source>
</evidence>
<accession>A0AAN8ZTA4</accession>
<dbReference type="PRINTS" id="PR00756">
    <property type="entry name" value="ALADIPTASE"/>
</dbReference>
<dbReference type="EC" id="3.4.11.-" evidence="22"/>
<keyword evidence="13" id="KW-0735">Signal-anchor</keyword>
<feature type="binding site" evidence="20">
    <location>
        <position position="373"/>
    </location>
    <ligand>
        <name>Zn(2+)</name>
        <dbReference type="ChEBI" id="CHEBI:29105"/>
        <note>catalytic</note>
    </ligand>
</feature>
<dbReference type="InterPro" id="IPR050344">
    <property type="entry name" value="Peptidase_M1_aminopeptidases"/>
</dbReference>
<evidence type="ECO:0000256" key="16">
    <source>
        <dbReference type="ARBA" id="ARBA00023136"/>
    </source>
</evidence>
<evidence type="ECO:0000259" key="24">
    <source>
        <dbReference type="Pfam" id="PF11838"/>
    </source>
</evidence>
<evidence type="ECO:0000256" key="4">
    <source>
        <dbReference type="ARBA" id="ARBA00010136"/>
    </source>
</evidence>
<dbReference type="PANTHER" id="PTHR11533:SF294">
    <property type="entry name" value="THYROTROPIN-RELEASING HORMONE-DEGRADING ECTOENZYME"/>
    <property type="match status" value="1"/>
</dbReference>
<dbReference type="GO" id="GO:0005886">
    <property type="term" value="C:plasma membrane"/>
    <property type="evidence" value="ECO:0007669"/>
    <property type="project" value="UniProtKB-SubCell"/>
</dbReference>
<evidence type="ECO:0000256" key="21">
    <source>
        <dbReference type="PIRSR" id="PIRSR634016-4"/>
    </source>
</evidence>
<evidence type="ECO:0000256" key="7">
    <source>
        <dbReference type="ARBA" id="ARBA00022670"/>
    </source>
</evidence>
<keyword evidence="7 22" id="KW-0645">Protease</keyword>
<dbReference type="GO" id="GO:0042277">
    <property type="term" value="F:peptide binding"/>
    <property type="evidence" value="ECO:0007669"/>
    <property type="project" value="TreeGrafter"/>
</dbReference>
<dbReference type="GO" id="GO:0005615">
    <property type="term" value="C:extracellular space"/>
    <property type="evidence" value="ECO:0007669"/>
    <property type="project" value="TreeGrafter"/>
</dbReference>
<dbReference type="InterPro" id="IPR001930">
    <property type="entry name" value="Peptidase_M1"/>
</dbReference>
<keyword evidence="27" id="KW-1185">Reference proteome</keyword>
<dbReference type="InterPro" id="IPR045357">
    <property type="entry name" value="Aminopeptidase_N-like_N"/>
</dbReference>
<keyword evidence="22" id="KW-0031">Aminopeptidase</keyword>
<evidence type="ECO:0000256" key="6">
    <source>
        <dbReference type="ARBA" id="ARBA00022622"/>
    </source>
</evidence>
<evidence type="ECO:0000313" key="27">
    <source>
        <dbReference type="Proteomes" id="UP001381693"/>
    </source>
</evidence>
<feature type="active site" description="Proton acceptor" evidence="19">
    <location>
        <position position="374"/>
    </location>
</feature>
<dbReference type="GO" id="GO:0070006">
    <property type="term" value="F:metalloaminopeptidase activity"/>
    <property type="evidence" value="ECO:0007669"/>
    <property type="project" value="TreeGrafter"/>
</dbReference>
<evidence type="ECO:0000256" key="11">
    <source>
        <dbReference type="ARBA" id="ARBA00022801"/>
    </source>
</evidence>
<evidence type="ECO:0000256" key="5">
    <source>
        <dbReference type="ARBA" id="ARBA00022475"/>
    </source>
</evidence>
<keyword evidence="5" id="KW-1003">Cell membrane</keyword>
<comment type="similarity">
    <text evidence="4 22">Belongs to the peptidase M1 family.</text>
</comment>
<dbReference type="Proteomes" id="UP001381693">
    <property type="component" value="Unassembled WGS sequence"/>
</dbReference>
<dbReference type="GO" id="GO:0008270">
    <property type="term" value="F:zinc ion binding"/>
    <property type="evidence" value="ECO:0007669"/>
    <property type="project" value="UniProtKB-UniRule"/>
</dbReference>
<sequence>MKFCWHGCNAAAILVYLVSGAALVSGMIDRLYIGSPKAPQNLLIPMPSKEKFTPKQWPKEHPKAPESPYRLPTALKPIHYVVRLQPFINGNFSILGHVEIEMEVVEPTLNITINMHAITAFDGTITVMPSGGGTPVSVLSTSTDDVHQFFIVSLGEELQVGQNYMFSMDFEGLLDNNFYGFYRASYKNENGTSVYLALTQFEPVGARRAFPCFDEPSMKATFDITLGREDHMIALANTPVVETIPVEGQPGWSWVSYETTVVMSPYLLAFVVSDFASNTTTTSTGLPFGVWARPQKIVNGQYALDKGPDVLEFYETYFNIPYVMPKMDMLAAPLFAGAMENWGLVIYNEFTLLWDPDVDSLLEKQYIMTVIGHEIAHQWFGNLVTVAWWSNIWIQEGFAQYLQYLGTDFVEPTWNAADWILRDEQQLVFEVDSLDLLNHPIINDAESPLEIDAMFGLLTYNKGASLNRMQRNILTEATFVSGLINYLTSYQYGNAYQDNLFEHLTNAGYIDATLPYNMTMKQIMDTWTLQAGYPVITVNRTADGTSASVSQERFWTYHNDTNETWWVPISYTTQNNANFDNTQPTLWMSDTDLEITVDSLPSQDQWVIFNIQETFYYRVNYDDNNWNLLFQQLQTDPDAIHPLNRAQINDDYSDITRAGLLSYENALQMLTYLRKETELTPWVAALNNLDYVDTMLFRTEGQRAFRNYLLDLIMPLYEKVGFHASDDSEPQEQLKHILALAWACDLGHINCVQSAVQLYRAWMEYPEEKRIIHPNMKKTVYCTAIAEGGDEEWDFAWYKYLESEAITEKYRLLEAMGCSRDEAILQSYLEMAFNEDSDINKEDAKMVFVSVTKNSKNREVAWTFLKNNLDHIAKYIQDDHLLGDMIRVVAESFNTEEEMAQLKQFRRKLPSDVHSVFVKEAFSSTDRNIAWMERNYDVITLWLREHGYDN</sequence>
<feature type="binding site" evidence="20">
    <location>
        <position position="377"/>
    </location>
    <ligand>
        <name>Zn(2+)</name>
        <dbReference type="ChEBI" id="CHEBI:29105"/>
        <note>catalytic</note>
    </ligand>
</feature>
<evidence type="ECO:0000256" key="3">
    <source>
        <dbReference type="ARBA" id="ARBA00004609"/>
    </source>
</evidence>
<keyword evidence="6" id="KW-0336">GPI-anchor</keyword>
<dbReference type="InterPro" id="IPR027268">
    <property type="entry name" value="Peptidase_M4/M1_CTD_sf"/>
</dbReference>
<dbReference type="InterPro" id="IPR042097">
    <property type="entry name" value="Aminopeptidase_N-like_N_sf"/>
</dbReference>
<name>A0AAN8ZTA4_HALRR</name>
<keyword evidence="15 22" id="KW-0482">Metalloprotease</keyword>
<reference evidence="26 27" key="1">
    <citation type="submission" date="2023-11" db="EMBL/GenBank/DDBJ databases">
        <title>Halocaridina rubra genome assembly.</title>
        <authorList>
            <person name="Smith C."/>
        </authorList>
    </citation>
    <scope>NUCLEOTIDE SEQUENCE [LARGE SCALE GENOMIC DNA]</scope>
    <source>
        <strain evidence="26">EP-1</strain>
        <tissue evidence="26">Whole</tissue>
    </source>
</reference>
<feature type="domain" description="ERAP1-like C-terminal" evidence="24">
    <location>
        <begin position="606"/>
        <end position="909"/>
    </location>
</feature>
<evidence type="ECO:0000256" key="15">
    <source>
        <dbReference type="ARBA" id="ARBA00023049"/>
    </source>
</evidence>
<evidence type="ECO:0000256" key="13">
    <source>
        <dbReference type="ARBA" id="ARBA00022968"/>
    </source>
</evidence>